<dbReference type="Proteomes" id="UP000306544">
    <property type="component" value="Unassembled WGS sequence"/>
</dbReference>
<sequence length="213" mass="22391">MSQFSHDEFDEVQPYRRDEVGKHRAAGAPAAAAGSAASSGMLKWIGLAVVAVLLIAAAGWFITRDADDDAPVAEEQDTADEGEAAETDDEAEGDGNGDEGADEGEADENGEAEEDAPASGLSDDHPVRAVNAGAPDGSASQLSSELNDLGLDVQQSIDWDFANWGTPNTPQVMYPSEEQQELAEAIAEELDIDIVSQDGSWQTIVVIVGPDYQ</sequence>
<feature type="domain" description="LytR/CpsA/Psr regulator C-terminal" evidence="3">
    <location>
        <begin position="127"/>
        <end position="212"/>
    </location>
</feature>
<organism evidence="4 5">
    <name type="scientific">Nesterenkonia sphaerica</name>
    <dbReference type="NCBI Taxonomy" id="1804988"/>
    <lineage>
        <taxon>Bacteria</taxon>
        <taxon>Bacillati</taxon>
        <taxon>Actinomycetota</taxon>
        <taxon>Actinomycetes</taxon>
        <taxon>Micrococcales</taxon>
        <taxon>Micrococcaceae</taxon>
        <taxon>Nesterenkonia</taxon>
    </lineage>
</organism>
<protein>
    <recommendedName>
        <fullName evidence="3">LytR/CpsA/Psr regulator C-terminal domain-containing protein</fullName>
    </recommendedName>
</protein>
<keyword evidence="2" id="KW-0812">Transmembrane</keyword>
<dbReference type="AlphaFoldDB" id="A0A5R9A7R9"/>
<dbReference type="RefSeq" id="WP_138170697.1">
    <property type="nucleotide sequence ID" value="NZ_VAWA01000013.1"/>
</dbReference>
<keyword evidence="2" id="KW-0472">Membrane</keyword>
<feature type="region of interest" description="Disordered" evidence="1">
    <location>
        <begin position="69"/>
        <end position="143"/>
    </location>
</feature>
<evidence type="ECO:0000259" key="3">
    <source>
        <dbReference type="Pfam" id="PF13399"/>
    </source>
</evidence>
<comment type="caution">
    <text evidence="4">The sequence shown here is derived from an EMBL/GenBank/DDBJ whole genome shotgun (WGS) entry which is preliminary data.</text>
</comment>
<accession>A0A5R9A7R9</accession>
<feature type="compositionally biased region" description="Acidic residues" evidence="1">
    <location>
        <begin position="69"/>
        <end position="116"/>
    </location>
</feature>
<dbReference type="OrthoDB" id="4964488at2"/>
<keyword evidence="5" id="KW-1185">Reference proteome</keyword>
<evidence type="ECO:0000313" key="5">
    <source>
        <dbReference type="Proteomes" id="UP000306544"/>
    </source>
</evidence>
<evidence type="ECO:0000256" key="1">
    <source>
        <dbReference type="SAM" id="MobiDB-lite"/>
    </source>
</evidence>
<proteinExistence type="predicted"/>
<reference evidence="4 5" key="1">
    <citation type="submission" date="2019-05" db="EMBL/GenBank/DDBJ databases">
        <title>Nesterenkonia sp. GY239, isolated from the Southern Atlantic Ocean.</title>
        <authorList>
            <person name="Zhang G."/>
        </authorList>
    </citation>
    <scope>NUCLEOTIDE SEQUENCE [LARGE SCALE GENOMIC DNA]</scope>
    <source>
        <strain evidence="4 5">GY239</strain>
    </source>
</reference>
<name>A0A5R9A7R9_9MICC</name>
<gene>
    <name evidence="4" type="ORF">FEF27_09895</name>
</gene>
<dbReference type="Pfam" id="PF13399">
    <property type="entry name" value="LytR_C"/>
    <property type="match status" value="1"/>
</dbReference>
<evidence type="ECO:0000313" key="4">
    <source>
        <dbReference type="EMBL" id="TLP74055.1"/>
    </source>
</evidence>
<dbReference type="EMBL" id="VAWA01000013">
    <property type="protein sequence ID" value="TLP74055.1"/>
    <property type="molecule type" value="Genomic_DNA"/>
</dbReference>
<dbReference type="Gene3D" id="3.30.70.2390">
    <property type="match status" value="1"/>
</dbReference>
<dbReference type="InterPro" id="IPR027381">
    <property type="entry name" value="LytR/CpsA/Psr_C"/>
</dbReference>
<feature type="transmembrane region" description="Helical" evidence="2">
    <location>
        <begin position="44"/>
        <end position="62"/>
    </location>
</feature>
<evidence type="ECO:0000256" key="2">
    <source>
        <dbReference type="SAM" id="Phobius"/>
    </source>
</evidence>
<keyword evidence="2" id="KW-1133">Transmembrane helix</keyword>